<dbReference type="Pfam" id="PF02230">
    <property type="entry name" value="Abhydrolase_2"/>
    <property type="match status" value="1"/>
</dbReference>
<accession>A0A7D5P8G4</accession>
<keyword evidence="5" id="KW-1185">Reference proteome</keyword>
<dbReference type="InterPro" id="IPR050565">
    <property type="entry name" value="LYPA1-2/EST-like"/>
</dbReference>
<dbReference type="Gene3D" id="3.40.50.1820">
    <property type="entry name" value="alpha/beta hydrolase"/>
    <property type="match status" value="1"/>
</dbReference>
<protein>
    <submittedName>
        <fullName evidence="4">Alpha/beta hydrolase</fullName>
    </submittedName>
</protein>
<dbReference type="EMBL" id="CP058909">
    <property type="protein sequence ID" value="QLH83323.1"/>
    <property type="molecule type" value="Genomic_DNA"/>
</dbReference>
<evidence type="ECO:0000259" key="3">
    <source>
        <dbReference type="Pfam" id="PF02230"/>
    </source>
</evidence>
<dbReference type="RefSeq" id="WP_179918372.1">
    <property type="nucleotide sequence ID" value="NZ_CP058909.1"/>
</dbReference>
<dbReference type="Proteomes" id="UP000509346">
    <property type="component" value="Chromosome"/>
</dbReference>
<dbReference type="KEGG" id="hpel:HZS54_17525"/>
<organism evidence="4 5">
    <name type="scientific">Halosimplex pelagicum</name>
    <dbReference type="NCBI Taxonomy" id="869886"/>
    <lineage>
        <taxon>Archaea</taxon>
        <taxon>Methanobacteriati</taxon>
        <taxon>Methanobacteriota</taxon>
        <taxon>Stenosarchaea group</taxon>
        <taxon>Halobacteria</taxon>
        <taxon>Halobacteriales</taxon>
        <taxon>Haloarculaceae</taxon>
        <taxon>Halosimplex</taxon>
    </lineage>
</organism>
<comment type="similarity">
    <text evidence="1">Belongs to the AB hydrolase superfamily. AB hydrolase 2 family.</text>
</comment>
<dbReference type="InterPro" id="IPR003140">
    <property type="entry name" value="PLipase/COase/thioEstase"/>
</dbReference>
<dbReference type="SUPFAM" id="SSF53474">
    <property type="entry name" value="alpha/beta-Hydrolases"/>
    <property type="match status" value="1"/>
</dbReference>
<dbReference type="GO" id="GO:0016787">
    <property type="term" value="F:hydrolase activity"/>
    <property type="evidence" value="ECO:0007669"/>
    <property type="project" value="UniProtKB-KW"/>
</dbReference>
<evidence type="ECO:0000256" key="1">
    <source>
        <dbReference type="ARBA" id="ARBA00006499"/>
    </source>
</evidence>
<reference evidence="4 5" key="1">
    <citation type="submission" date="2020-07" db="EMBL/GenBank/DDBJ databases">
        <title>Halosimplex litoreum sp. nov. and Halosimplex rubrum sp. nov., isolated from different salt environments.</title>
        <authorList>
            <person name="Cui H."/>
        </authorList>
    </citation>
    <scope>NUCLEOTIDE SEQUENCE [LARGE SCALE GENOMIC DNA]</scope>
    <source>
        <strain evidence="4 5">R2</strain>
    </source>
</reference>
<keyword evidence="2 4" id="KW-0378">Hydrolase</keyword>
<dbReference type="PANTHER" id="PTHR10655:SF17">
    <property type="entry name" value="LYSOPHOSPHOLIPASE-LIKE PROTEIN 1"/>
    <property type="match status" value="1"/>
</dbReference>
<dbReference type="PANTHER" id="PTHR10655">
    <property type="entry name" value="LYSOPHOSPHOLIPASE-RELATED"/>
    <property type="match status" value="1"/>
</dbReference>
<feature type="domain" description="Phospholipase/carboxylesterase/thioesterase" evidence="3">
    <location>
        <begin position="20"/>
        <end position="203"/>
    </location>
</feature>
<dbReference type="GeneID" id="56084428"/>
<dbReference type="InterPro" id="IPR029058">
    <property type="entry name" value="AB_hydrolase_fold"/>
</dbReference>
<proteinExistence type="inferred from homology"/>
<evidence type="ECO:0000256" key="2">
    <source>
        <dbReference type="ARBA" id="ARBA00022801"/>
    </source>
</evidence>
<gene>
    <name evidence="4" type="ORF">HZS54_17525</name>
</gene>
<evidence type="ECO:0000313" key="4">
    <source>
        <dbReference type="EMBL" id="QLH83323.1"/>
    </source>
</evidence>
<dbReference type="AlphaFoldDB" id="A0A7D5P8G4"/>
<evidence type="ECO:0000313" key="5">
    <source>
        <dbReference type="Proteomes" id="UP000509346"/>
    </source>
</evidence>
<dbReference type="OrthoDB" id="203477at2157"/>
<sequence>MAGSHRDRPLVTAGAPLSVAEAAVVLVHGRGGSADGMVALADEFYRHGLALVAPAARRNSWFPNSFLAPREANEPALSAALDAVDDAVETVREAGVPRERVVVLGISQGACLVAEFAARTPRRYGGVVLSSGGLMGPEIDDYDGSFDGTPALVGGHADDPQIPVERVRETAAVFESLGGDARTRIEPGDDHGITDAELAAVGDLVEDLLTSGNDGRSDR</sequence>
<name>A0A7D5P8G4_9EURY</name>